<proteinExistence type="predicted"/>
<reference evidence="1" key="2">
    <citation type="journal article" date="2015" name="Data Brief">
        <title>Shoot transcriptome of the giant reed, Arundo donax.</title>
        <authorList>
            <person name="Barrero R.A."/>
            <person name="Guerrero F.D."/>
            <person name="Moolhuijzen P."/>
            <person name="Goolsby J.A."/>
            <person name="Tidwell J."/>
            <person name="Bellgard S.E."/>
            <person name="Bellgard M.I."/>
        </authorList>
    </citation>
    <scope>NUCLEOTIDE SEQUENCE</scope>
    <source>
        <tissue evidence="1">Shoot tissue taken approximately 20 cm above the soil surface</tissue>
    </source>
</reference>
<sequence length="90" mass="10708">MKFVHQICCHQLIAHFLTITPIILVVILITRPFEFIMLARGFSVKKSTRNRMVRPYSQITYCRNSSEHFCKQETRERSHKPFYTPTVTFS</sequence>
<name>A0A0A8YHP5_ARUDO</name>
<reference evidence="1" key="1">
    <citation type="submission" date="2014-09" db="EMBL/GenBank/DDBJ databases">
        <authorList>
            <person name="Magalhaes I.L.F."/>
            <person name="Oliveira U."/>
            <person name="Santos F.R."/>
            <person name="Vidigal T.H.D.A."/>
            <person name="Brescovit A.D."/>
            <person name="Santos A.J."/>
        </authorList>
    </citation>
    <scope>NUCLEOTIDE SEQUENCE</scope>
    <source>
        <tissue evidence="1">Shoot tissue taken approximately 20 cm above the soil surface</tissue>
    </source>
</reference>
<protein>
    <submittedName>
        <fullName evidence="1">Uncharacterized protein</fullName>
    </submittedName>
</protein>
<organism evidence="1">
    <name type="scientific">Arundo donax</name>
    <name type="common">Giant reed</name>
    <name type="synonym">Donax arundinaceus</name>
    <dbReference type="NCBI Taxonomy" id="35708"/>
    <lineage>
        <taxon>Eukaryota</taxon>
        <taxon>Viridiplantae</taxon>
        <taxon>Streptophyta</taxon>
        <taxon>Embryophyta</taxon>
        <taxon>Tracheophyta</taxon>
        <taxon>Spermatophyta</taxon>
        <taxon>Magnoliopsida</taxon>
        <taxon>Liliopsida</taxon>
        <taxon>Poales</taxon>
        <taxon>Poaceae</taxon>
        <taxon>PACMAD clade</taxon>
        <taxon>Arundinoideae</taxon>
        <taxon>Arundineae</taxon>
        <taxon>Arundo</taxon>
    </lineage>
</organism>
<dbReference type="EMBL" id="GBRH01272875">
    <property type="protein sequence ID" value="JAD25020.1"/>
    <property type="molecule type" value="Transcribed_RNA"/>
</dbReference>
<evidence type="ECO:0000313" key="1">
    <source>
        <dbReference type="EMBL" id="JAD25020.1"/>
    </source>
</evidence>
<dbReference type="AlphaFoldDB" id="A0A0A8YHP5"/>
<accession>A0A0A8YHP5</accession>